<evidence type="ECO:0000256" key="4">
    <source>
        <dbReference type="ARBA" id="ARBA00022679"/>
    </source>
</evidence>
<dbReference type="Pfam" id="PF13765">
    <property type="entry name" value="PRY"/>
    <property type="match status" value="1"/>
</dbReference>
<dbReference type="SMART" id="SM00589">
    <property type="entry name" value="PRY"/>
    <property type="match status" value="1"/>
</dbReference>
<keyword evidence="8" id="KW-0862">Zinc</keyword>
<dbReference type="Gene3D" id="2.60.120.920">
    <property type="match status" value="1"/>
</dbReference>
<dbReference type="InterPro" id="IPR006574">
    <property type="entry name" value="PRY"/>
</dbReference>
<dbReference type="CDD" id="cd19756">
    <property type="entry name" value="Bbox2"/>
    <property type="match status" value="1"/>
</dbReference>
<evidence type="ECO:0000256" key="2">
    <source>
        <dbReference type="ARBA" id="ARBA00022490"/>
    </source>
</evidence>
<proteinExistence type="predicted"/>
<feature type="domain" description="B30.2/SPRY" evidence="14">
    <location>
        <begin position="371"/>
        <end position="561"/>
    </location>
</feature>
<reference evidence="15" key="1">
    <citation type="submission" date="2025-08" db="UniProtKB">
        <authorList>
            <consortium name="Ensembl"/>
        </authorList>
    </citation>
    <scope>IDENTIFICATION</scope>
</reference>
<evidence type="ECO:0000256" key="9">
    <source>
        <dbReference type="ARBA" id="ARBA00022859"/>
    </source>
</evidence>
<dbReference type="PANTHER" id="PTHR25465:SF36">
    <property type="entry name" value="E3 UBIQUITIN-PROTEIN LIGASE TRIM7"/>
    <property type="match status" value="1"/>
</dbReference>
<sequence>MAEEKYLVLRLQTSDLSCIICISTYKHPTTLQCGHTFCKGCIEQYWSAMPNCTCPVCKAAFPNKPQLNKNTSLASILESLQEASDVSHQDCQSCTGPGAVRLCLPCMTPLCRDHVLLHREDPIQQRHLLVDVLSEDSPWPCRHHEKGLQYFCASYGTPLCPACVVHHQDCKPQPLLNLYRDKKDKVQKRIGDLSTGISSKEQDITDMKNAFRETQILVSDIKDNLTKDFQEMRDYIEKQERASFWRIKQEQDEARRKMTEGINPIMTALEEMKMLKAKLENTLQNDWLQLLKDTSQDNNALHKPLTTDIRNHNMLDENRIIDTTFAISNIKQSLLAHPLLEQVPCPPKKVIEDTVDIPSAAPSTSAEPLPEKPKENKEISLNPLLEWACDISFDLNTVNNRLYVSDGNKKVTVTGKSYSYHSHSRRFTNCQVMCSQAFSSGRWYWEINAKSSQAWAIGVVCKEIGASDDLGRNERSWCVEWNKKLSAWHRKEDATIPLPKPDTVGVLLDCAEKTISFYSISEGSQDLLHSYNLRYQTEIFPAVWLYGLRAGNYLTINDLKRL</sequence>
<protein>
    <submittedName>
        <fullName evidence="15">Uncharacterized protein</fullName>
    </submittedName>
</protein>
<dbReference type="AlphaFoldDB" id="A0A8C5R2T3"/>
<dbReference type="Ensembl" id="ENSLLET00000047277.1">
    <property type="protein sequence ID" value="ENSLLEP00000045454.1"/>
    <property type="gene ID" value="ENSLLEG00000028861.1"/>
</dbReference>
<dbReference type="PANTHER" id="PTHR25465">
    <property type="entry name" value="B-BOX DOMAIN CONTAINING"/>
    <property type="match status" value="1"/>
</dbReference>
<evidence type="ECO:0000313" key="15">
    <source>
        <dbReference type="Ensembl" id="ENSLLEP00000045454.1"/>
    </source>
</evidence>
<keyword evidence="3" id="KW-0399">Innate immunity</keyword>
<keyword evidence="6 11" id="KW-0863">Zinc-finger</keyword>
<evidence type="ECO:0000259" key="14">
    <source>
        <dbReference type="PROSITE" id="PS50188"/>
    </source>
</evidence>
<dbReference type="Gene3D" id="3.30.160.60">
    <property type="entry name" value="Classic Zinc Finger"/>
    <property type="match status" value="1"/>
</dbReference>
<dbReference type="InterPro" id="IPR001841">
    <property type="entry name" value="Znf_RING"/>
</dbReference>
<dbReference type="SUPFAM" id="SSF57845">
    <property type="entry name" value="B-box zinc-binding domain"/>
    <property type="match status" value="1"/>
</dbReference>
<dbReference type="GO" id="GO:0005737">
    <property type="term" value="C:cytoplasm"/>
    <property type="evidence" value="ECO:0007669"/>
    <property type="project" value="UniProtKB-SubCell"/>
</dbReference>
<name>A0A8C5R2T3_9ANUR</name>
<keyword evidence="9" id="KW-0391">Immunity</keyword>
<evidence type="ECO:0000256" key="8">
    <source>
        <dbReference type="ARBA" id="ARBA00022833"/>
    </source>
</evidence>
<dbReference type="InterPro" id="IPR043136">
    <property type="entry name" value="B30.2/SPRY_sf"/>
</dbReference>
<dbReference type="InterPro" id="IPR003877">
    <property type="entry name" value="SPRY_dom"/>
</dbReference>
<dbReference type="PROSITE" id="PS00518">
    <property type="entry name" value="ZF_RING_1"/>
    <property type="match status" value="1"/>
</dbReference>
<dbReference type="Gene3D" id="4.10.830.40">
    <property type="match status" value="1"/>
</dbReference>
<keyword evidence="7" id="KW-0833">Ubl conjugation pathway</keyword>
<dbReference type="GO" id="GO:0045087">
    <property type="term" value="P:innate immune response"/>
    <property type="evidence" value="ECO:0007669"/>
    <property type="project" value="UniProtKB-KW"/>
</dbReference>
<organism evidence="15 16">
    <name type="scientific">Leptobrachium leishanense</name>
    <name type="common">Leishan spiny toad</name>
    <dbReference type="NCBI Taxonomy" id="445787"/>
    <lineage>
        <taxon>Eukaryota</taxon>
        <taxon>Metazoa</taxon>
        <taxon>Chordata</taxon>
        <taxon>Craniata</taxon>
        <taxon>Vertebrata</taxon>
        <taxon>Euteleostomi</taxon>
        <taxon>Amphibia</taxon>
        <taxon>Batrachia</taxon>
        <taxon>Anura</taxon>
        <taxon>Pelobatoidea</taxon>
        <taxon>Megophryidae</taxon>
        <taxon>Leptobrachium</taxon>
    </lineage>
</organism>
<keyword evidence="10 12" id="KW-0175">Coiled coil</keyword>
<keyword evidence="2" id="KW-0963">Cytoplasm</keyword>
<comment type="subcellular location">
    <subcellularLocation>
        <location evidence="1">Cytoplasm</location>
    </subcellularLocation>
</comment>
<evidence type="ECO:0000256" key="3">
    <source>
        <dbReference type="ARBA" id="ARBA00022588"/>
    </source>
</evidence>
<evidence type="ECO:0000256" key="7">
    <source>
        <dbReference type="ARBA" id="ARBA00022786"/>
    </source>
</evidence>
<evidence type="ECO:0000256" key="10">
    <source>
        <dbReference type="ARBA" id="ARBA00023054"/>
    </source>
</evidence>
<dbReference type="PROSITE" id="PS50089">
    <property type="entry name" value="ZF_RING_2"/>
    <property type="match status" value="1"/>
</dbReference>
<keyword evidence="4" id="KW-0808">Transferase</keyword>
<accession>A0A8C5R2T3</accession>
<dbReference type="Proteomes" id="UP000694569">
    <property type="component" value="Unplaced"/>
</dbReference>
<evidence type="ECO:0000256" key="11">
    <source>
        <dbReference type="PROSITE-ProRule" id="PRU00175"/>
    </source>
</evidence>
<feature type="coiled-coil region" evidence="12">
    <location>
        <begin position="222"/>
        <end position="285"/>
    </location>
</feature>
<reference evidence="15" key="2">
    <citation type="submission" date="2025-09" db="UniProtKB">
        <authorList>
            <consortium name="Ensembl"/>
        </authorList>
    </citation>
    <scope>IDENTIFICATION</scope>
</reference>
<evidence type="ECO:0000256" key="1">
    <source>
        <dbReference type="ARBA" id="ARBA00004496"/>
    </source>
</evidence>
<feature type="domain" description="RING-type" evidence="13">
    <location>
        <begin position="18"/>
        <end position="58"/>
    </location>
</feature>
<dbReference type="GO" id="GO:0016740">
    <property type="term" value="F:transferase activity"/>
    <property type="evidence" value="ECO:0007669"/>
    <property type="project" value="UniProtKB-KW"/>
</dbReference>
<dbReference type="Gene3D" id="3.30.40.10">
    <property type="entry name" value="Zinc/RING finger domain, C3HC4 (zinc finger)"/>
    <property type="match status" value="1"/>
</dbReference>
<dbReference type="PRINTS" id="PR01407">
    <property type="entry name" value="BUTYPHLNCDUF"/>
</dbReference>
<dbReference type="InterPro" id="IPR003879">
    <property type="entry name" value="Butyrophylin_SPRY"/>
</dbReference>
<dbReference type="InterPro" id="IPR013083">
    <property type="entry name" value="Znf_RING/FYVE/PHD"/>
</dbReference>
<dbReference type="GeneTree" id="ENSGT00940000164979"/>
<dbReference type="GO" id="GO:0008270">
    <property type="term" value="F:zinc ion binding"/>
    <property type="evidence" value="ECO:0007669"/>
    <property type="project" value="UniProtKB-KW"/>
</dbReference>
<dbReference type="Pfam" id="PF00622">
    <property type="entry name" value="SPRY"/>
    <property type="match status" value="1"/>
</dbReference>
<dbReference type="InterPro" id="IPR013320">
    <property type="entry name" value="ConA-like_dom_sf"/>
</dbReference>
<dbReference type="InterPro" id="IPR017907">
    <property type="entry name" value="Znf_RING_CS"/>
</dbReference>
<dbReference type="PROSITE" id="PS50188">
    <property type="entry name" value="B302_SPRY"/>
    <property type="match status" value="1"/>
</dbReference>
<evidence type="ECO:0000256" key="6">
    <source>
        <dbReference type="ARBA" id="ARBA00022771"/>
    </source>
</evidence>
<dbReference type="SUPFAM" id="SSF49899">
    <property type="entry name" value="Concanavalin A-like lectins/glucanases"/>
    <property type="match status" value="1"/>
</dbReference>
<dbReference type="InterPro" id="IPR001870">
    <property type="entry name" value="B30.2/SPRY"/>
</dbReference>
<evidence type="ECO:0000256" key="12">
    <source>
        <dbReference type="SAM" id="Coils"/>
    </source>
</evidence>
<evidence type="ECO:0000256" key="5">
    <source>
        <dbReference type="ARBA" id="ARBA00022723"/>
    </source>
</evidence>
<keyword evidence="16" id="KW-1185">Reference proteome</keyword>
<dbReference type="SMART" id="SM00449">
    <property type="entry name" value="SPRY"/>
    <property type="match status" value="1"/>
</dbReference>
<keyword evidence="5" id="KW-0479">Metal-binding</keyword>
<dbReference type="OrthoDB" id="6270329at2759"/>
<dbReference type="InterPro" id="IPR051051">
    <property type="entry name" value="E3_ubiq-ligase_TRIM/RNF"/>
</dbReference>
<evidence type="ECO:0000259" key="13">
    <source>
        <dbReference type="PROSITE" id="PS50089"/>
    </source>
</evidence>
<dbReference type="Pfam" id="PF00097">
    <property type="entry name" value="zf-C3HC4"/>
    <property type="match status" value="1"/>
</dbReference>
<dbReference type="SMART" id="SM00184">
    <property type="entry name" value="RING"/>
    <property type="match status" value="1"/>
</dbReference>
<dbReference type="SUPFAM" id="SSF57850">
    <property type="entry name" value="RING/U-box"/>
    <property type="match status" value="1"/>
</dbReference>
<dbReference type="InterPro" id="IPR018957">
    <property type="entry name" value="Znf_C3HC4_RING-type"/>
</dbReference>
<evidence type="ECO:0000313" key="16">
    <source>
        <dbReference type="Proteomes" id="UP000694569"/>
    </source>
</evidence>